<dbReference type="Proteomes" id="UP000525336">
    <property type="component" value="Unassembled WGS sequence"/>
</dbReference>
<evidence type="ECO:0000259" key="2">
    <source>
        <dbReference type="Pfam" id="PF02120"/>
    </source>
</evidence>
<feature type="domain" description="Flagellar hook-length control protein-like C-terminal" evidence="2">
    <location>
        <begin position="314"/>
        <end position="391"/>
    </location>
</feature>
<evidence type="ECO:0000256" key="1">
    <source>
        <dbReference type="SAM" id="MobiDB-lite"/>
    </source>
</evidence>
<dbReference type="Gene3D" id="3.30.750.140">
    <property type="match status" value="1"/>
</dbReference>
<dbReference type="Pfam" id="PF02120">
    <property type="entry name" value="Flg_hook"/>
    <property type="match status" value="1"/>
</dbReference>
<accession>A0A7Y3YQ10</accession>
<dbReference type="PANTHER" id="PTHR37533:SF2">
    <property type="entry name" value="FLAGELLAR HOOK-LENGTH CONTROL PROTEIN"/>
    <property type="match status" value="1"/>
</dbReference>
<proteinExistence type="predicted"/>
<evidence type="ECO:0000313" key="3">
    <source>
        <dbReference type="EMBL" id="NOH34295.1"/>
    </source>
</evidence>
<comment type="caution">
    <text evidence="3">The sequence shown here is derived from an EMBL/GenBank/DDBJ whole genome shotgun (WGS) entry which is preliminary data.</text>
</comment>
<dbReference type="InterPro" id="IPR052563">
    <property type="entry name" value="FliK"/>
</dbReference>
<dbReference type="RefSeq" id="WP_171368041.1">
    <property type="nucleotide sequence ID" value="NZ_VTXW01000011.1"/>
</dbReference>
<dbReference type="AlphaFoldDB" id="A0A7Y3YQ10"/>
<feature type="region of interest" description="Disordered" evidence="1">
    <location>
        <begin position="388"/>
        <end position="417"/>
    </location>
</feature>
<dbReference type="PANTHER" id="PTHR37533">
    <property type="entry name" value="FLAGELLAR HOOK-LENGTH CONTROL PROTEIN"/>
    <property type="match status" value="1"/>
</dbReference>
<protein>
    <recommendedName>
        <fullName evidence="2">Flagellar hook-length control protein-like C-terminal domain-containing protein</fullName>
    </recommendedName>
</protein>
<feature type="compositionally biased region" description="Basic and acidic residues" evidence="1">
    <location>
        <begin position="404"/>
        <end position="417"/>
    </location>
</feature>
<organism evidence="3 4">
    <name type="scientific">Vibrio chagasii</name>
    <dbReference type="NCBI Taxonomy" id="170679"/>
    <lineage>
        <taxon>Bacteria</taxon>
        <taxon>Pseudomonadati</taxon>
        <taxon>Pseudomonadota</taxon>
        <taxon>Gammaproteobacteria</taxon>
        <taxon>Vibrionales</taxon>
        <taxon>Vibrionaceae</taxon>
        <taxon>Vibrio</taxon>
    </lineage>
</organism>
<evidence type="ECO:0000313" key="4">
    <source>
        <dbReference type="Proteomes" id="UP000525336"/>
    </source>
</evidence>
<sequence>MELQAQTSSYRGSLDLLSTASSSVKSNTASTLSAPLAFDHLASDPLASERLASELGEIRMTPLAQSFQSLFSVLDQVSSSMAASSPDPAYLTTSNSPEGMAGFAHSVLSYSQLSNSELLNPELDTTHSYLPLSQLESSAQGLNLSDRAAVQSLNSPQELVLQPQIQPPQLSKIARFVTQQLELMNQRRGAGFEFGSTSSALLSSKGVEYSGTDWPANTLSLFGHTPNRYASSELALSSTHQLASSMFNATPASLKLGAVSNTPLLTGGPLVEAVNATSDSSHVRAMAPVVEATKELSLESQRQIHQLLRDKIQLQFDTLNQAARIRFDPPELGKVEMYIRMDGDKVNIQMSASSALTREAILATSERLRHELTAQNSELSEVNIVLDQPTHRQPDSKQQNQLLEQERLSSSDDHAQEQPEYVLEYQAYIARV</sequence>
<dbReference type="CDD" id="cd17470">
    <property type="entry name" value="T3SS_Flik_C"/>
    <property type="match status" value="1"/>
</dbReference>
<dbReference type="EMBL" id="VTXW01000011">
    <property type="protein sequence ID" value="NOH34295.1"/>
    <property type="molecule type" value="Genomic_DNA"/>
</dbReference>
<name>A0A7Y3YQ10_9VIBR</name>
<dbReference type="InterPro" id="IPR021136">
    <property type="entry name" value="Flagellar_hook_control-like_C"/>
</dbReference>
<reference evidence="3 4" key="1">
    <citation type="submission" date="2019-09" db="EMBL/GenBank/DDBJ databases">
        <title>Draft genome sequencing and comparative genomics of hatchery-associated Vibrios.</title>
        <authorList>
            <person name="Kehlet-Delgado H."/>
            <person name="Mueller R.S."/>
        </authorList>
    </citation>
    <scope>NUCLEOTIDE SEQUENCE [LARGE SCALE GENOMIC DNA]</scope>
    <source>
        <strain evidence="3 4">00-90-10</strain>
    </source>
</reference>
<gene>
    <name evidence="3" type="ORF">F0245_13155</name>
</gene>
<dbReference type="InterPro" id="IPR038610">
    <property type="entry name" value="FliK-like_C_sf"/>
</dbReference>